<feature type="transmembrane region" description="Helical" evidence="11">
    <location>
        <begin position="1099"/>
        <end position="1126"/>
    </location>
</feature>
<feature type="transmembrane region" description="Helical" evidence="11">
    <location>
        <begin position="1016"/>
        <end position="1034"/>
    </location>
</feature>
<dbReference type="Gene3D" id="1.20.1070.10">
    <property type="entry name" value="Rhodopsin 7-helix transmembrane proteins"/>
    <property type="match status" value="3"/>
</dbReference>
<evidence type="ECO:0000313" key="13">
    <source>
        <dbReference type="EMBL" id="KAF3860841.1"/>
    </source>
</evidence>
<keyword evidence="6 11" id="KW-0472">Membrane</keyword>
<feature type="transmembrane region" description="Helical" evidence="11">
    <location>
        <begin position="1055"/>
        <end position="1073"/>
    </location>
</feature>
<proteinExistence type="inferred from homology"/>
<evidence type="ECO:0000256" key="1">
    <source>
        <dbReference type="ARBA" id="ARBA00004651"/>
    </source>
</evidence>
<evidence type="ECO:0000313" key="14">
    <source>
        <dbReference type="Proteomes" id="UP000518266"/>
    </source>
</evidence>
<dbReference type="PROSITE" id="PS50262">
    <property type="entry name" value="G_PROTEIN_RECEP_F1_2"/>
    <property type="match status" value="3"/>
</dbReference>
<dbReference type="PANTHER" id="PTHR24226:SF0">
    <property type="entry name" value="G-PROTEIN COUPLED RECEPTOR 182"/>
    <property type="match status" value="1"/>
</dbReference>
<feature type="transmembrane region" description="Helical" evidence="11">
    <location>
        <begin position="353"/>
        <end position="374"/>
    </location>
</feature>
<dbReference type="PRINTS" id="PR00237">
    <property type="entry name" value="GPCRRHODOPSN"/>
</dbReference>
<feature type="region of interest" description="Disordered" evidence="10">
    <location>
        <begin position="831"/>
        <end position="889"/>
    </location>
</feature>
<feature type="transmembrane region" description="Helical" evidence="11">
    <location>
        <begin position="548"/>
        <end position="570"/>
    </location>
</feature>
<dbReference type="OrthoDB" id="5963140at2759"/>
<dbReference type="InterPro" id="IPR000276">
    <property type="entry name" value="GPCR_Rhodpsn"/>
</dbReference>
<dbReference type="GO" id="GO:0004930">
    <property type="term" value="F:G protein-coupled receptor activity"/>
    <property type="evidence" value="ECO:0007669"/>
    <property type="project" value="UniProtKB-KW"/>
</dbReference>
<evidence type="ECO:0000259" key="12">
    <source>
        <dbReference type="PROSITE" id="PS50262"/>
    </source>
</evidence>
<dbReference type="PANTHER" id="PTHR24226">
    <property type="entry name" value="G-PROTEIN COUPLED RECEPTOR 182 AND ESTROGEN RECEPTOR 1"/>
    <property type="match status" value="1"/>
</dbReference>
<dbReference type="SUPFAM" id="SSF81321">
    <property type="entry name" value="Family A G protein-coupled receptor-like"/>
    <property type="match status" value="3"/>
</dbReference>
<name>A0A7J5ZI62_DISMA</name>
<feature type="transmembrane region" description="Helical" evidence="11">
    <location>
        <begin position="973"/>
        <end position="996"/>
    </location>
</feature>
<feature type="transmembrane region" description="Helical" evidence="11">
    <location>
        <begin position="179"/>
        <end position="202"/>
    </location>
</feature>
<keyword evidence="2" id="KW-1003">Cell membrane</keyword>
<feature type="compositionally biased region" description="Basic and acidic residues" evidence="10">
    <location>
        <begin position="876"/>
        <end position="889"/>
    </location>
</feature>
<gene>
    <name evidence="13" type="ORF">F7725_001096</name>
</gene>
<keyword evidence="14" id="KW-1185">Reference proteome</keyword>
<dbReference type="Proteomes" id="UP000518266">
    <property type="component" value="Unassembled WGS sequence"/>
</dbReference>
<evidence type="ECO:0000256" key="10">
    <source>
        <dbReference type="SAM" id="MobiDB-lite"/>
    </source>
</evidence>
<feature type="domain" description="G-protein coupled receptors family 1 profile" evidence="12">
    <location>
        <begin position="564"/>
        <end position="808"/>
    </location>
</feature>
<keyword evidence="7 9" id="KW-0675">Receptor</keyword>
<feature type="transmembrane region" description="Helical" evidence="11">
    <location>
        <begin position="708"/>
        <end position="735"/>
    </location>
</feature>
<evidence type="ECO:0000256" key="7">
    <source>
        <dbReference type="ARBA" id="ARBA00023170"/>
    </source>
</evidence>
<dbReference type="AlphaFoldDB" id="A0A7J5ZI62"/>
<accession>A0A7J5ZI62</accession>
<dbReference type="PROSITE" id="PS00237">
    <property type="entry name" value="G_PROTEIN_RECEP_F1_1"/>
    <property type="match status" value="3"/>
</dbReference>
<evidence type="ECO:0000256" key="11">
    <source>
        <dbReference type="SAM" id="Phobius"/>
    </source>
</evidence>
<evidence type="ECO:0000256" key="2">
    <source>
        <dbReference type="ARBA" id="ARBA00022475"/>
    </source>
</evidence>
<evidence type="ECO:0000256" key="8">
    <source>
        <dbReference type="ARBA" id="ARBA00023224"/>
    </source>
</evidence>
<evidence type="ECO:0000256" key="9">
    <source>
        <dbReference type="RuleBase" id="RU000688"/>
    </source>
</evidence>
<reference evidence="13 14" key="1">
    <citation type="submission" date="2020-03" db="EMBL/GenBank/DDBJ databases">
        <title>Dissostichus mawsoni Genome sequencing and assembly.</title>
        <authorList>
            <person name="Park H."/>
        </authorList>
    </citation>
    <scope>NUCLEOTIDE SEQUENCE [LARGE SCALE GENOMIC DNA]</scope>
    <source>
        <strain evidence="13">DM0001</strain>
        <tissue evidence="13">Muscle</tissue>
    </source>
</reference>
<evidence type="ECO:0000256" key="3">
    <source>
        <dbReference type="ARBA" id="ARBA00022692"/>
    </source>
</evidence>
<feature type="transmembrane region" description="Helical" evidence="11">
    <location>
        <begin position="261"/>
        <end position="279"/>
    </location>
</feature>
<protein>
    <recommendedName>
        <fullName evidence="12">G-protein coupled receptors family 1 profile domain-containing protein</fullName>
    </recommendedName>
</protein>
<evidence type="ECO:0000256" key="6">
    <source>
        <dbReference type="ARBA" id="ARBA00023136"/>
    </source>
</evidence>
<feature type="transmembrane region" description="Helical" evidence="11">
    <location>
        <begin position="625"/>
        <end position="643"/>
    </location>
</feature>
<comment type="caution">
    <text evidence="13">The sequence shown here is derived from an EMBL/GenBank/DDBJ whole genome shotgun (WGS) entry which is preliminary data.</text>
</comment>
<feature type="domain" description="G-protein coupled receptors family 1 profile" evidence="12">
    <location>
        <begin position="955"/>
        <end position="1168"/>
    </location>
</feature>
<keyword evidence="4 11" id="KW-1133">Transmembrane helix</keyword>
<sequence>MAPLQRASLGTCPAANLWGTGSSTPTWTCTPSGTAQAGAEISTVHPEQYAKRFRDFISNIFANGRVEAPGCLIAQISVNIRAGRSHLVASGFTQKHSEASGGTLTLTLSIYTTRLFTTRYTLTSTTPRWNGSTTAPPTWILPKTTGASPSSSSLFMVGLLENVLVIWVNWRQRHSANGVLFCILNVSLSDLMAIVTMPFFMMEVTMDRVWLWGRFLCKVTNLVYTVNFYSSSFFLALMTAERYLSLTRPSFPAFFPVLGRRRWVLCGGLWVLSLFLALLENVHMDLLERNEPGCYWLPEHNFTEWFVSVGFLCLVFQLLGPAAIIITCNVLIARAVRTAPDVQGRRDVWLVHVYSLVFVLCWLPYHFVMFLMIVDDIDPFIFSCNTMEVLYFSFSMVQSLSLFHCVANPILYNFLSKSFRDNLVNTVLSQLPRDGAGNQLELGNAPNGGGGDPGKQRKNGRVEAPGCLIAQISVNIRAGRSHLVASGFTQKHSEASGGTLTLTLSIYTTRLFTTSAHEHNATLDLYNDTLWFVHCTIDLDSVGDYRRIALFLIYLFIFMVGLLENVLVIWVNWRRRHSANGVLFCILNVSLSDLMVIVILPFFMMEVTMDKVWLWGRFLCKVTNLVYAVNFYSSSFFLALMTAERYLSLTRPSFPAFFPVLGRRRWVLCGGLWVLSLFLALLENVHVDLLEWDEPGCYMLPEHNFTEWFVSVGFLCLVFQFLGPAAVIITCNVLIARAIRTAPDVQGRRDVWLVHVYSLVFVLCWLPYHFVMFLMIVETSTPSSSAATRWSVVHSLSLFHCVANPILYNFLSKSFRDNLVNTVLSQLPRDGAGNQLGAGTNAPNGGGGDPGKQRKLSNASTSQSDSWKESSGGFRLHSETQRGLRRDPHPNPLHLHNAALHNKTMSAHEHNATLDLYNDTLWFVHCTIDLDSVGDYRRIALFLIYLFIFMVGLLENVLVIWVNWRRRHSANGVLFCILNVSLSDLMVIVILPFFMMEVTMDKVWLWGRFLCKVTNLVYAVNFYSSSFFLALMTAERYLSLTRPSFPAFFPVLGRRRWVLCGGLWVLSLFLALLENVHVDLLEWDEPGCYMLPEHNFTEWFVSVGFLCLVFQFLGPAAVIITCNVLIARAIRTAPDVQGTGRVAGSRLLPGVRPVLVALPLRHVPDDRG</sequence>
<dbReference type="InterPro" id="IPR017452">
    <property type="entry name" value="GPCR_Rhodpsn_7TM"/>
</dbReference>
<comment type="subcellular location">
    <subcellularLocation>
        <location evidence="1">Cell membrane</location>
        <topology evidence="1">Multi-pass membrane protein</topology>
    </subcellularLocation>
</comment>
<evidence type="ECO:0000256" key="4">
    <source>
        <dbReference type="ARBA" id="ARBA00022989"/>
    </source>
</evidence>
<dbReference type="InterPro" id="IPR047143">
    <property type="entry name" value="GPER1-like"/>
</dbReference>
<comment type="similarity">
    <text evidence="9">Belongs to the G-protein coupled receptor 1 family.</text>
</comment>
<feature type="domain" description="G-protein coupled receptors family 1 profile" evidence="12">
    <location>
        <begin position="161"/>
        <end position="412"/>
    </location>
</feature>
<keyword evidence="3 9" id="KW-0812">Transmembrane</keyword>
<organism evidence="13 14">
    <name type="scientific">Dissostichus mawsoni</name>
    <name type="common">Antarctic cod</name>
    <dbReference type="NCBI Taxonomy" id="36200"/>
    <lineage>
        <taxon>Eukaryota</taxon>
        <taxon>Metazoa</taxon>
        <taxon>Chordata</taxon>
        <taxon>Craniata</taxon>
        <taxon>Vertebrata</taxon>
        <taxon>Euteleostomi</taxon>
        <taxon>Actinopterygii</taxon>
        <taxon>Neopterygii</taxon>
        <taxon>Teleostei</taxon>
        <taxon>Neoteleostei</taxon>
        <taxon>Acanthomorphata</taxon>
        <taxon>Eupercaria</taxon>
        <taxon>Perciformes</taxon>
        <taxon>Notothenioidei</taxon>
        <taxon>Nototheniidae</taxon>
        <taxon>Dissostichus</taxon>
    </lineage>
</organism>
<feature type="transmembrane region" description="Helical" evidence="11">
    <location>
        <begin position="582"/>
        <end position="605"/>
    </location>
</feature>
<evidence type="ECO:0000256" key="5">
    <source>
        <dbReference type="ARBA" id="ARBA00023040"/>
    </source>
</evidence>
<feature type="transmembrane region" description="Helical" evidence="11">
    <location>
        <begin position="305"/>
        <end position="332"/>
    </location>
</feature>
<feature type="transmembrane region" description="Helical" evidence="11">
    <location>
        <begin position="939"/>
        <end position="961"/>
    </location>
</feature>
<feature type="compositionally biased region" description="Polar residues" evidence="10">
    <location>
        <begin position="856"/>
        <end position="865"/>
    </location>
</feature>
<keyword evidence="5 9" id="KW-0297">G-protein coupled receptor</keyword>
<dbReference type="EMBL" id="JAAKFY010000002">
    <property type="protein sequence ID" value="KAF3860841.1"/>
    <property type="molecule type" value="Genomic_DNA"/>
</dbReference>
<keyword evidence="8 9" id="KW-0807">Transducer</keyword>
<feature type="transmembrane region" description="Helical" evidence="11">
    <location>
        <begin position="756"/>
        <end position="777"/>
    </location>
</feature>
<dbReference type="GO" id="GO:0005886">
    <property type="term" value="C:plasma membrane"/>
    <property type="evidence" value="ECO:0007669"/>
    <property type="project" value="UniProtKB-SubCell"/>
</dbReference>
<feature type="transmembrane region" description="Helical" evidence="11">
    <location>
        <begin position="222"/>
        <end position="240"/>
    </location>
</feature>
<dbReference type="Pfam" id="PF00001">
    <property type="entry name" value="7tm_1"/>
    <property type="match status" value="3"/>
</dbReference>